<dbReference type="Gene3D" id="3.40.50.300">
    <property type="entry name" value="P-loop containing nucleotide triphosphate hydrolases"/>
    <property type="match status" value="1"/>
</dbReference>
<dbReference type="InterPro" id="IPR054289">
    <property type="entry name" value="DUF7025"/>
</dbReference>
<dbReference type="InterPro" id="IPR027417">
    <property type="entry name" value="P-loop_NTPase"/>
</dbReference>
<dbReference type="EMBL" id="MU853774">
    <property type="protein sequence ID" value="KAK3942417.1"/>
    <property type="molecule type" value="Genomic_DNA"/>
</dbReference>
<dbReference type="InterPro" id="IPR056599">
    <property type="entry name" value="AAA_lid_fung"/>
</dbReference>
<dbReference type="InterPro" id="IPR003593">
    <property type="entry name" value="AAA+_ATPase"/>
</dbReference>
<evidence type="ECO:0000259" key="2">
    <source>
        <dbReference type="SMART" id="SM00382"/>
    </source>
</evidence>
<dbReference type="Proteomes" id="UP001303473">
    <property type="component" value="Unassembled WGS sequence"/>
</dbReference>
<feature type="compositionally biased region" description="Low complexity" evidence="1">
    <location>
        <begin position="754"/>
        <end position="767"/>
    </location>
</feature>
<reference evidence="4" key="1">
    <citation type="journal article" date="2023" name="Mol. Phylogenet. Evol.">
        <title>Genome-scale phylogeny and comparative genomics of the fungal order Sordariales.</title>
        <authorList>
            <person name="Hensen N."/>
            <person name="Bonometti L."/>
            <person name="Westerberg I."/>
            <person name="Brannstrom I.O."/>
            <person name="Guillou S."/>
            <person name="Cros-Aarteil S."/>
            <person name="Calhoun S."/>
            <person name="Haridas S."/>
            <person name="Kuo A."/>
            <person name="Mondo S."/>
            <person name="Pangilinan J."/>
            <person name="Riley R."/>
            <person name="LaButti K."/>
            <person name="Andreopoulos B."/>
            <person name="Lipzen A."/>
            <person name="Chen C."/>
            <person name="Yan M."/>
            <person name="Daum C."/>
            <person name="Ng V."/>
            <person name="Clum A."/>
            <person name="Steindorff A."/>
            <person name="Ohm R.A."/>
            <person name="Martin F."/>
            <person name="Silar P."/>
            <person name="Natvig D.O."/>
            <person name="Lalanne C."/>
            <person name="Gautier V."/>
            <person name="Ament-Velasquez S.L."/>
            <person name="Kruys A."/>
            <person name="Hutchinson M.I."/>
            <person name="Powell A.J."/>
            <person name="Barry K."/>
            <person name="Miller A.N."/>
            <person name="Grigoriev I.V."/>
            <person name="Debuchy R."/>
            <person name="Gladieux P."/>
            <person name="Hiltunen Thoren M."/>
            <person name="Johannesson H."/>
        </authorList>
    </citation>
    <scope>NUCLEOTIDE SEQUENCE [LARGE SCALE GENOMIC DNA]</scope>
    <source>
        <strain evidence="4">CBS 340.73</strain>
    </source>
</reference>
<evidence type="ECO:0000313" key="4">
    <source>
        <dbReference type="Proteomes" id="UP001303473"/>
    </source>
</evidence>
<organism evidence="3 4">
    <name type="scientific">Diplogelasinospora grovesii</name>
    <dbReference type="NCBI Taxonomy" id="303347"/>
    <lineage>
        <taxon>Eukaryota</taxon>
        <taxon>Fungi</taxon>
        <taxon>Dikarya</taxon>
        <taxon>Ascomycota</taxon>
        <taxon>Pezizomycotina</taxon>
        <taxon>Sordariomycetes</taxon>
        <taxon>Sordariomycetidae</taxon>
        <taxon>Sordariales</taxon>
        <taxon>Diplogelasinosporaceae</taxon>
        <taxon>Diplogelasinospora</taxon>
    </lineage>
</organism>
<feature type="region of interest" description="Disordered" evidence="1">
    <location>
        <begin position="30"/>
        <end position="51"/>
    </location>
</feature>
<gene>
    <name evidence="3" type="ORF">QBC46DRAFT_380182</name>
</gene>
<keyword evidence="4" id="KW-1185">Reference proteome</keyword>
<dbReference type="PANTHER" id="PTHR46411">
    <property type="entry name" value="FAMILY ATPASE, PUTATIVE-RELATED"/>
    <property type="match status" value="1"/>
</dbReference>
<protein>
    <submittedName>
        <fullName evidence="3">Protein MSP1</fullName>
    </submittedName>
</protein>
<sequence>MLCYHETKIRNRIMDFERARKRLKDLTEEEYQAEFDEDPYPDDEEGKVRDESEMSLPELTAFINDCRCLTKFMDDFLIPEQARIARGPETVRFADLWYLFPAGSLVYCKDQNIPQKIWKVIQRAGGRRYLSRPRSISEGEFRTAFSPFVIDCYHLDYDGSKFVQTYHQFEIRDFEGTQTVHSLPLLPLHVAERGKIVDRAALLSRGRQFIDCAAKARHRYYSGRSHYLTPDGKKLSRLGEGTGAAKNISQYSERIDSEVIVDFARAIQEIPWWRPGSSEQNLHQIDTAERGNTKGIDADEDWDRKLADELSEKESRKWRLWEAQNEEPSVDEDLLLLPDRVFAFVLRSRLWACLQLGKEADKSERLTEVQARIEPWKDLKLPMGHKEIVQSLIDSHFSADKTMNMHFDLVRDKGKGVIILLHGVPGVGKTSTAECVAESNRRPLLPITCGDLGLTPGEVETKLQEIFRLAQAWGCILLLDEADVFLSQRTANDIQRNALVSVFLRTLEYYEGILFLTTNRVGVFDEAFKSRIHISLYYPPLDQSQTYQIWQTHITKAIEAGIQADRDELIAFAGRIYEMQKDPRSGPVWNGRQIRNAFQSALALAGFHARKGGPVKLGVQYFQSVFDVSDKFSNYIWRVRQSYTDADWNRMGMIRRDDFEYAPTTVDIMNSNFAAQPGGRFVPPFPQSTFGQAAPQGAASNVFGIMQGQYPMGGNFGGFNNNNSYQANGLGSQAMSPSRPLQQFNQNPGPLQYSQQQPPQPQSTTTQARLHPTSNMFPGHHQTQNNSQFGQNALSPQQQQQQQQPQRQEEANYSVFGGQQQPAQHQPHTQFAQPPPPPPQPMTQQMPSQSSNSVPQSLTQQAGVAYQQQQSFPGAGDCFVDNGSWKRQGTAELSVRDWE</sequence>
<feature type="compositionally biased region" description="Acidic residues" evidence="1">
    <location>
        <begin position="30"/>
        <end position="45"/>
    </location>
</feature>
<feature type="region of interest" description="Disordered" evidence="1">
    <location>
        <begin position="727"/>
        <end position="899"/>
    </location>
</feature>
<dbReference type="InterPro" id="IPR003959">
    <property type="entry name" value="ATPase_AAA_core"/>
</dbReference>
<feature type="compositionally biased region" description="Low complexity" evidence="1">
    <location>
        <begin position="860"/>
        <end position="870"/>
    </location>
</feature>
<name>A0AAN6NEV3_9PEZI</name>
<dbReference type="SMART" id="SM00382">
    <property type="entry name" value="AAA"/>
    <property type="match status" value="1"/>
</dbReference>
<feature type="compositionally biased region" description="Low complexity" evidence="1">
    <location>
        <begin position="796"/>
        <end position="806"/>
    </location>
</feature>
<dbReference type="CDD" id="cd19481">
    <property type="entry name" value="RecA-like_protease"/>
    <property type="match status" value="1"/>
</dbReference>
<dbReference type="GO" id="GO:0005524">
    <property type="term" value="F:ATP binding"/>
    <property type="evidence" value="ECO:0007669"/>
    <property type="project" value="InterPro"/>
</dbReference>
<feature type="compositionally biased region" description="Polar residues" evidence="1">
    <location>
        <begin position="772"/>
        <end position="795"/>
    </location>
</feature>
<feature type="compositionally biased region" description="Low complexity" evidence="1">
    <location>
        <begin position="816"/>
        <end position="832"/>
    </location>
</feature>
<comment type="caution">
    <text evidence="3">The sequence shown here is derived from an EMBL/GenBank/DDBJ whole genome shotgun (WGS) entry which is preliminary data.</text>
</comment>
<accession>A0AAN6NEV3</accession>
<dbReference type="Pfam" id="PF23232">
    <property type="entry name" value="AAA_lid_13"/>
    <property type="match status" value="1"/>
</dbReference>
<evidence type="ECO:0000256" key="1">
    <source>
        <dbReference type="SAM" id="MobiDB-lite"/>
    </source>
</evidence>
<dbReference type="SUPFAM" id="SSF52540">
    <property type="entry name" value="P-loop containing nucleoside triphosphate hydrolases"/>
    <property type="match status" value="1"/>
</dbReference>
<dbReference type="Pfam" id="PF00004">
    <property type="entry name" value="AAA"/>
    <property type="match status" value="1"/>
</dbReference>
<dbReference type="AlphaFoldDB" id="A0AAN6NEV3"/>
<dbReference type="GO" id="GO:0016887">
    <property type="term" value="F:ATP hydrolysis activity"/>
    <property type="evidence" value="ECO:0007669"/>
    <property type="project" value="InterPro"/>
</dbReference>
<dbReference type="Pfam" id="PF22942">
    <property type="entry name" value="DUF7025"/>
    <property type="match status" value="1"/>
</dbReference>
<feature type="domain" description="AAA+ ATPase" evidence="2">
    <location>
        <begin position="415"/>
        <end position="542"/>
    </location>
</feature>
<evidence type="ECO:0000313" key="3">
    <source>
        <dbReference type="EMBL" id="KAK3942417.1"/>
    </source>
</evidence>
<proteinExistence type="predicted"/>
<dbReference type="PANTHER" id="PTHR46411:SF2">
    <property type="entry name" value="AAA+ ATPASE DOMAIN-CONTAINING PROTEIN"/>
    <property type="match status" value="1"/>
</dbReference>
<feature type="compositionally biased region" description="Polar residues" evidence="1">
    <location>
        <begin position="727"/>
        <end position="753"/>
    </location>
</feature>